<gene>
    <name evidence="2" type="ORF">CSOL1703_00018084</name>
</gene>
<sequence>MARTHWFLCLVACLVALLSPTSAVEINEIFTVQGTAANGGCDNRMATLKDWRQECEVSIKKALEAIGRYAETKGQAGEQGDQGALSSRALMIQDAMTTWFSVKLRSKGDAAAVKQVKQEIQWVHDFFTRKTLADGTSEYPRSHHWLHCDSTFLDSRNPGDGAQAFDGTDIKDDNGNPVAISAIPGYLKRLREGNAWWGGNHATPRGYYFSDEGGLYCSGTGLGLTAGIQPLKRGADGKAEVDLEIQSVILCPSSFDTSPRPNSYREASNLLQAGTNLAEAVPKSATLLHEVFHALRGGYFLAGKVEQVDLGQCISFNAQKKRTNPENYVFFFAHMTHLFGVADGSQPWSIPNNWDFEIQGPDRIFGAKQPST</sequence>
<dbReference type="GO" id="GO:0008237">
    <property type="term" value="F:metallopeptidase activity"/>
    <property type="evidence" value="ECO:0007669"/>
    <property type="project" value="InterPro"/>
</dbReference>
<evidence type="ECO:0000313" key="2">
    <source>
        <dbReference type="EMBL" id="CAH0056959.1"/>
    </source>
</evidence>
<comment type="caution">
    <text evidence="2">The sequence shown here is derived from an EMBL/GenBank/DDBJ whole genome shotgun (WGS) entry which is preliminary data.</text>
</comment>
<evidence type="ECO:0000256" key="1">
    <source>
        <dbReference type="SAM" id="SignalP"/>
    </source>
</evidence>
<evidence type="ECO:0000313" key="3">
    <source>
        <dbReference type="Proteomes" id="UP000775872"/>
    </source>
</evidence>
<keyword evidence="1" id="KW-0732">Signal</keyword>
<organism evidence="2 3">
    <name type="scientific">Clonostachys solani</name>
    <dbReference type="NCBI Taxonomy" id="160281"/>
    <lineage>
        <taxon>Eukaryota</taxon>
        <taxon>Fungi</taxon>
        <taxon>Dikarya</taxon>
        <taxon>Ascomycota</taxon>
        <taxon>Pezizomycotina</taxon>
        <taxon>Sordariomycetes</taxon>
        <taxon>Hypocreomycetidae</taxon>
        <taxon>Hypocreales</taxon>
        <taxon>Bionectriaceae</taxon>
        <taxon>Clonostachys</taxon>
    </lineage>
</organism>
<reference evidence="3" key="1">
    <citation type="submission" date="2019-06" db="EMBL/GenBank/DDBJ databases">
        <authorList>
            <person name="Broberg M."/>
        </authorList>
    </citation>
    <scope>NUCLEOTIDE SEQUENCE [LARGE SCALE GENOMIC DNA]</scope>
</reference>
<dbReference type="OrthoDB" id="4259138at2759"/>
<accession>A0A9N9ZJX0</accession>
<feature type="chain" id="PRO_5040466473" description="Lysine-specific metallo-endopeptidase domain-containing protein" evidence="1">
    <location>
        <begin position="24"/>
        <end position="372"/>
    </location>
</feature>
<proteinExistence type="predicted"/>
<evidence type="ECO:0008006" key="4">
    <source>
        <dbReference type="Google" id="ProtNLM"/>
    </source>
</evidence>
<dbReference type="AlphaFoldDB" id="A0A9N9ZJX0"/>
<dbReference type="Proteomes" id="UP000775872">
    <property type="component" value="Unassembled WGS sequence"/>
</dbReference>
<dbReference type="InterPro" id="IPR024079">
    <property type="entry name" value="MetalloPept_cat_dom_sf"/>
</dbReference>
<dbReference type="Gene3D" id="3.40.390.10">
    <property type="entry name" value="Collagenase (Catalytic Domain)"/>
    <property type="match status" value="1"/>
</dbReference>
<name>A0A9N9ZJX0_9HYPO</name>
<dbReference type="EMBL" id="CABFOC020000068">
    <property type="protein sequence ID" value="CAH0056959.1"/>
    <property type="molecule type" value="Genomic_DNA"/>
</dbReference>
<reference evidence="2 3" key="2">
    <citation type="submission" date="2021-10" db="EMBL/GenBank/DDBJ databases">
        <authorList>
            <person name="Piombo E."/>
        </authorList>
    </citation>
    <scope>NUCLEOTIDE SEQUENCE [LARGE SCALE GENOMIC DNA]</scope>
</reference>
<keyword evidence="3" id="KW-1185">Reference proteome</keyword>
<feature type="signal peptide" evidence="1">
    <location>
        <begin position="1"/>
        <end position="23"/>
    </location>
</feature>
<protein>
    <recommendedName>
        <fullName evidence="4">Lysine-specific metallo-endopeptidase domain-containing protein</fullName>
    </recommendedName>
</protein>